<proteinExistence type="predicted"/>
<sequence length="110" mass="12649">MGKSSPLPDVVCNNGIHKVLVGSSTRFYPIYENNIGKNLIAAYEYVFADPNQIIPILSFTIKRTDHFMIWIDDRGDVDHAILDEIRRAVEVNIYVKGSIFEYSEINCQRR</sequence>
<dbReference type="Proteomes" id="UP001470230">
    <property type="component" value="Unassembled WGS sequence"/>
</dbReference>
<comment type="caution">
    <text evidence="1">The sequence shown here is derived from an EMBL/GenBank/DDBJ whole genome shotgun (WGS) entry which is preliminary data.</text>
</comment>
<protein>
    <submittedName>
        <fullName evidence="1">Uncharacterized protein</fullName>
    </submittedName>
</protein>
<evidence type="ECO:0000313" key="1">
    <source>
        <dbReference type="EMBL" id="KAK8881479.1"/>
    </source>
</evidence>
<dbReference type="EMBL" id="JAPFFF010000010">
    <property type="protein sequence ID" value="KAK8881479.1"/>
    <property type="molecule type" value="Genomic_DNA"/>
</dbReference>
<name>A0ABR2JRD3_9EUKA</name>
<accession>A0ABR2JRD3</accession>
<reference evidence="1 2" key="1">
    <citation type="submission" date="2024-04" db="EMBL/GenBank/DDBJ databases">
        <title>Tritrichomonas musculus Genome.</title>
        <authorList>
            <person name="Alves-Ferreira E."/>
            <person name="Grigg M."/>
            <person name="Lorenzi H."/>
            <person name="Galac M."/>
        </authorList>
    </citation>
    <scope>NUCLEOTIDE SEQUENCE [LARGE SCALE GENOMIC DNA]</scope>
    <source>
        <strain evidence="1 2">EAF2021</strain>
    </source>
</reference>
<gene>
    <name evidence="1" type="ORF">M9Y10_004215</name>
</gene>
<organism evidence="1 2">
    <name type="scientific">Tritrichomonas musculus</name>
    <dbReference type="NCBI Taxonomy" id="1915356"/>
    <lineage>
        <taxon>Eukaryota</taxon>
        <taxon>Metamonada</taxon>
        <taxon>Parabasalia</taxon>
        <taxon>Tritrichomonadida</taxon>
        <taxon>Tritrichomonadidae</taxon>
        <taxon>Tritrichomonas</taxon>
    </lineage>
</organism>
<evidence type="ECO:0000313" key="2">
    <source>
        <dbReference type="Proteomes" id="UP001470230"/>
    </source>
</evidence>
<keyword evidence="2" id="KW-1185">Reference proteome</keyword>